<protein>
    <submittedName>
        <fullName evidence="1">Uncharacterized protein</fullName>
    </submittedName>
</protein>
<evidence type="ECO:0000313" key="1">
    <source>
        <dbReference type="EMBL" id="KAK7207081.1"/>
    </source>
</evidence>
<evidence type="ECO:0000313" key="2">
    <source>
        <dbReference type="Proteomes" id="UP001498771"/>
    </source>
</evidence>
<organism evidence="1 2">
    <name type="scientific">Myxozyma melibiosi</name>
    <dbReference type="NCBI Taxonomy" id="54550"/>
    <lineage>
        <taxon>Eukaryota</taxon>
        <taxon>Fungi</taxon>
        <taxon>Dikarya</taxon>
        <taxon>Ascomycota</taxon>
        <taxon>Saccharomycotina</taxon>
        <taxon>Lipomycetes</taxon>
        <taxon>Lipomycetales</taxon>
        <taxon>Lipomycetaceae</taxon>
        <taxon>Myxozyma</taxon>
    </lineage>
</organism>
<comment type="caution">
    <text evidence="1">The sequence shown here is derived from an EMBL/GenBank/DDBJ whole genome shotgun (WGS) entry which is preliminary data.</text>
</comment>
<gene>
    <name evidence="1" type="ORF">BZA70DRAFT_292478</name>
</gene>
<reference evidence="1 2" key="1">
    <citation type="submission" date="2024-03" db="EMBL/GenBank/DDBJ databases">
        <title>Genome-scale model development and genomic sequencing of the oleaginous clade Lipomyces.</title>
        <authorList>
            <consortium name="Lawrence Berkeley National Laboratory"/>
            <person name="Czajka J.J."/>
            <person name="Han Y."/>
            <person name="Kim J."/>
            <person name="Mondo S.J."/>
            <person name="Hofstad B.A."/>
            <person name="Robles A."/>
            <person name="Haridas S."/>
            <person name="Riley R."/>
            <person name="LaButti K."/>
            <person name="Pangilinan J."/>
            <person name="Andreopoulos W."/>
            <person name="Lipzen A."/>
            <person name="Yan J."/>
            <person name="Wang M."/>
            <person name="Ng V."/>
            <person name="Grigoriev I.V."/>
            <person name="Spatafora J.W."/>
            <person name="Magnuson J.K."/>
            <person name="Baker S.E."/>
            <person name="Pomraning K.R."/>
        </authorList>
    </citation>
    <scope>NUCLEOTIDE SEQUENCE [LARGE SCALE GENOMIC DNA]</scope>
    <source>
        <strain evidence="1 2">Phaff 52-87</strain>
    </source>
</reference>
<dbReference type="Proteomes" id="UP001498771">
    <property type="component" value="Unassembled WGS sequence"/>
</dbReference>
<proteinExistence type="predicted"/>
<keyword evidence="2" id="KW-1185">Reference proteome</keyword>
<dbReference type="RefSeq" id="XP_064770114.1">
    <property type="nucleotide sequence ID" value="XM_064914381.1"/>
</dbReference>
<dbReference type="EMBL" id="JBBJBU010000001">
    <property type="protein sequence ID" value="KAK7207081.1"/>
    <property type="molecule type" value="Genomic_DNA"/>
</dbReference>
<name>A0ABR1FB47_9ASCO</name>
<dbReference type="GeneID" id="90039893"/>
<accession>A0ABR1FB47</accession>
<sequence>MLVWEIVDICCLLSGTAVRSSRARIVPRSTAVSCTRSFSYSTPARLERLLFPSSLDRKKFLYGPVQSDQTSVDFRLVPKRKTRQTVVKGRETGHIWGETNPSLQYRPRFTVFGIIPKNRWESVMRIVLAPKQTRKKMETAVRIWQNEIFGDRLRDIFKPLIASKRRLLIPQEDKNRIVTVLVQIAHQYGADELFLFWESIAALDPGIGVIIQRWLLPHFTRELAYRRMFYQLSEFVARCISKYGELEVRYKLLPDQDPIEQQEQSRDTDQTLSTEDFIHPSREELDALRLHLERSANRVVKSALANIELRRGLKLTQETHASVSSHYNFGGLILFFTYIKLPPKTKFVLPEATHNVLLKYLDRREYIPFLLEMLRLGQSFNTPIMTRYFQYMTSRRSNRILNAAAIDFFNALEEKRGADGIDNGLSPMACIYLLRACRYEDLNIDLVLSKAETLLNDPNNSLPSFSWYYLMTAYNKRNNLAKVIEIFRYINDNKLQMERTSKDQDPFTWDFKDSTPIHYRILFNTMKRYAMKTADAQYARQLVTEATGILSLMRKEEIPYDSGILTDYLHLIATESTLNSLMSHFVIIFGSGQLLDIGILVQQDGELFLNPTYFQLEANGLGNVLHVDTQASAELMNTQISAEPIKPTLVTIMMILDMCKYEIRDFEILGQLESAALNYMDRLLSISKKTRAKLFAGDVSDPELVRLRTRVLFIFARARANLRGRWVESGD</sequence>